<dbReference type="PROSITE" id="PS00383">
    <property type="entry name" value="TYR_PHOSPHATASE_1"/>
    <property type="match status" value="1"/>
</dbReference>
<evidence type="ECO:0000313" key="4">
    <source>
        <dbReference type="EMBL" id="MDR6101999.1"/>
    </source>
</evidence>
<dbReference type="EMBL" id="JAUTBL010000002">
    <property type="protein sequence ID" value="MDQ1185724.1"/>
    <property type="molecule type" value="Genomic_DNA"/>
</dbReference>
<comment type="similarity">
    <text evidence="1">Belongs to the protein-tyrosine phosphatase family.</text>
</comment>
<evidence type="ECO:0000313" key="3">
    <source>
        <dbReference type="EMBL" id="MDQ1185724.1"/>
    </source>
</evidence>
<dbReference type="Gene3D" id="3.90.190.10">
    <property type="entry name" value="Protein tyrosine phosphatase superfamily"/>
    <property type="match status" value="1"/>
</dbReference>
<dbReference type="AlphaFoldDB" id="A0AAJ2BA84"/>
<protein>
    <submittedName>
        <fullName evidence="4">Protein tyrosine/serine phosphatase</fullName>
    </submittedName>
</protein>
<dbReference type="EMBL" id="JAVIZC010000003">
    <property type="protein sequence ID" value="MDR6101999.1"/>
    <property type="molecule type" value="Genomic_DNA"/>
</dbReference>
<feature type="domain" description="Tyrosine specific protein phosphatases" evidence="2">
    <location>
        <begin position="94"/>
        <end position="157"/>
    </location>
</feature>
<dbReference type="GO" id="GO:0016791">
    <property type="term" value="F:phosphatase activity"/>
    <property type="evidence" value="ECO:0007669"/>
    <property type="project" value="TreeGrafter"/>
</dbReference>
<dbReference type="InterPro" id="IPR000387">
    <property type="entry name" value="Tyr_Pase_dom"/>
</dbReference>
<evidence type="ECO:0000313" key="5">
    <source>
        <dbReference type="Proteomes" id="UP001224781"/>
    </source>
</evidence>
<dbReference type="InterPro" id="IPR029021">
    <property type="entry name" value="Prot-tyrosine_phosphatase-like"/>
</dbReference>
<dbReference type="InterPro" id="IPR055214">
    <property type="entry name" value="PTP-NADK"/>
</dbReference>
<evidence type="ECO:0000256" key="1">
    <source>
        <dbReference type="ARBA" id="ARBA00009580"/>
    </source>
</evidence>
<dbReference type="Proteomes" id="UP001224781">
    <property type="component" value="Unassembled WGS sequence"/>
</dbReference>
<gene>
    <name evidence="4" type="ORF">QE369_002196</name>
    <name evidence="3" type="ORF">QE408_002867</name>
</gene>
<dbReference type="PROSITE" id="PS50056">
    <property type="entry name" value="TYR_PHOSPHATASE_2"/>
    <property type="match status" value="1"/>
</dbReference>
<dbReference type="CDD" id="cd14529">
    <property type="entry name" value="TpbA-like"/>
    <property type="match status" value="1"/>
</dbReference>
<dbReference type="SUPFAM" id="SSF52799">
    <property type="entry name" value="(Phosphotyrosine protein) phosphatases II"/>
    <property type="match status" value="1"/>
</dbReference>
<name>A0AAJ2BA84_9HYPH</name>
<dbReference type="Pfam" id="PF22741">
    <property type="entry name" value="PTP-NADK"/>
    <property type="match status" value="1"/>
</dbReference>
<organism evidence="4 6">
    <name type="scientific">Agrobacterium larrymoorei</name>
    <dbReference type="NCBI Taxonomy" id="160699"/>
    <lineage>
        <taxon>Bacteria</taxon>
        <taxon>Pseudomonadati</taxon>
        <taxon>Pseudomonadota</taxon>
        <taxon>Alphaproteobacteria</taxon>
        <taxon>Hyphomicrobiales</taxon>
        <taxon>Rhizobiaceae</taxon>
        <taxon>Rhizobium/Agrobacterium group</taxon>
        <taxon>Agrobacterium</taxon>
    </lineage>
</organism>
<sequence length="189" mass="20901">MDIMRKKLITLMGAVAVLLLSFFGYLGFLQLSGNFHEVLAGELYRSNQPSAEQLALYVKQHSIKTVINLRGENDGSTWYKDEVSESKALGVHHVDFAMSAREALSMDKAEALVEIMRSSPKPILIHCRSGSDRTGLASALYLGKIAGVDPETAEKQLSIRYGHLSVPVVSAAYPMDESWERIENSLARM</sequence>
<dbReference type="PANTHER" id="PTHR31126:SF72">
    <property type="entry name" value="DUAL SPECIFICITY PROTEIN PHOSPHATASE TPBA"/>
    <property type="match status" value="1"/>
</dbReference>
<reference evidence="4" key="1">
    <citation type="submission" date="2023-08" db="EMBL/GenBank/DDBJ databases">
        <title>Functional and genomic diversity of the sorghum phyllosphere microbiome.</title>
        <authorList>
            <person name="Shade A."/>
        </authorList>
    </citation>
    <scope>NUCLEOTIDE SEQUENCE</scope>
    <source>
        <strain evidence="4">SORGH_AS_0974</strain>
        <strain evidence="3 5">SORGH_AS_1126</strain>
    </source>
</reference>
<comment type="caution">
    <text evidence="4">The sequence shown here is derived from an EMBL/GenBank/DDBJ whole genome shotgun (WGS) entry which is preliminary data.</text>
</comment>
<dbReference type="Proteomes" id="UP001255601">
    <property type="component" value="Unassembled WGS sequence"/>
</dbReference>
<dbReference type="InterPro" id="IPR016130">
    <property type="entry name" value="Tyr_Pase_AS"/>
</dbReference>
<keyword evidence="5" id="KW-1185">Reference proteome</keyword>
<evidence type="ECO:0000313" key="6">
    <source>
        <dbReference type="Proteomes" id="UP001255601"/>
    </source>
</evidence>
<evidence type="ECO:0000259" key="2">
    <source>
        <dbReference type="PROSITE" id="PS50056"/>
    </source>
</evidence>
<accession>A0AAJ2BA84</accession>
<dbReference type="PANTHER" id="PTHR31126">
    <property type="entry name" value="TYROSINE-PROTEIN PHOSPHATASE"/>
    <property type="match status" value="1"/>
</dbReference>
<proteinExistence type="inferred from homology"/>